<feature type="domain" description="CAAX prenyl protease 2/Lysostaphin resistance protein A-like" evidence="2">
    <location>
        <begin position="70"/>
        <end position="169"/>
    </location>
</feature>
<feature type="transmembrane region" description="Helical" evidence="1">
    <location>
        <begin position="43"/>
        <end position="62"/>
    </location>
</feature>
<keyword evidence="1" id="KW-0472">Membrane</keyword>
<evidence type="ECO:0000313" key="3">
    <source>
        <dbReference type="EMBL" id="HEX70448.1"/>
    </source>
</evidence>
<gene>
    <name evidence="3" type="ORF">ENP13_04300</name>
</gene>
<feature type="transmembrane region" description="Helical" evidence="1">
    <location>
        <begin position="160"/>
        <end position="179"/>
    </location>
</feature>
<feature type="transmembrane region" description="Helical" evidence="1">
    <location>
        <begin position="135"/>
        <end position="153"/>
    </location>
</feature>
<keyword evidence="1" id="KW-1133">Transmembrane helix</keyword>
<feature type="transmembrane region" description="Helical" evidence="1">
    <location>
        <begin position="74"/>
        <end position="93"/>
    </location>
</feature>
<evidence type="ECO:0000259" key="2">
    <source>
        <dbReference type="Pfam" id="PF02517"/>
    </source>
</evidence>
<dbReference type="InterPro" id="IPR003675">
    <property type="entry name" value="Rce1/LyrA-like_dom"/>
</dbReference>
<dbReference type="EMBL" id="DSID01000336">
    <property type="protein sequence ID" value="HEX70448.1"/>
    <property type="molecule type" value="Genomic_DNA"/>
</dbReference>
<dbReference type="GO" id="GO:0006508">
    <property type="term" value="P:proteolysis"/>
    <property type="evidence" value="ECO:0007669"/>
    <property type="project" value="UniProtKB-KW"/>
</dbReference>
<name>A0A7C2WIT6_9BACT</name>
<reference evidence="3" key="1">
    <citation type="journal article" date="2020" name="mSystems">
        <title>Genome- and Community-Level Interaction Insights into Carbon Utilization and Element Cycling Functions of Hydrothermarchaeota in Hydrothermal Sediment.</title>
        <authorList>
            <person name="Zhou Z."/>
            <person name="Liu Y."/>
            <person name="Xu W."/>
            <person name="Pan J."/>
            <person name="Luo Z.H."/>
            <person name="Li M."/>
        </authorList>
    </citation>
    <scope>NUCLEOTIDE SEQUENCE [LARGE SCALE GENOMIC DNA]</scope>
    <source>
        <strain evidence="3">SpSt-192</strain>
    </source>
</reference>
<protein>
    <submittedName>
        <fullName evidence="3">CPBP family intramembrane metalloprotease</fullName>
    </submittedName>
</protein>
<keyword evidence="3" id="KW-0482">Metalloprotease</keyword>
<proteinExistence type="predicted"/>
<keyword evidence="1" id="KW-0812">Transmembrane</keyword>
<dbReference type="GO" id="GO:0004175">
    <property type="term" value="F:endopeptidase activity"/>
    <property type="evidence" value="ECO:0007669"/>
    <property type="project" value="UniProtKB-ARBA"/>
</dbReference>
<dbReference type="Pfam" id="PF02517">
    <property type="entry name" value="Rce1-like"/>
    <property type="match status" value="1"/>
</dbReference>
<accession>A0A7C2WIT6</accession>
<keyword evidence="3" id="KW-0645">Protease</keyword>
<dbReference type="GO" id="GO:0008237">
    <property type="term" value="F:metallopeptidase activity"/>
    <property type="evidence" value="ECO:0007669"/>
    <property type="project" value="UniProtKB-KW"/>
</dbReference>
<organism evidence="3">
    <name type="scientific">Thermorudis sp</name>
    <dbReference type="NCBI Taxonomy" id="1969470"/>
    <lineage>
        <taxon>Bacteria</taxon>
        <taxon>Pseudomonadati</taxon>
        <taxon>Thermomicrobiota</taxon>
        <taxon>Thermomicrobia</taxon>
        <taxon>Thermomicrobia incertae sedis</taxon>
        <taxon>Thermorudis</taxon>
    </lineage>
</organism>
<feature type="transmembrane region" description="Helical" evidence="1">
    <location>
        <begin position="12"/>
        <end position="31"/>
    </location>
</feature>
<dbReference type="GO" id="GO:0080120">
    <property type="term" value="P:CAAX-box protein maturation"/>
    <property type="evidence" value="ECO:0007669"/>
    <property type="project" value="UniProtKB-ARBA"/>
</dbReference>
<keyword evidence="3" id="KW-0378">Hydrolase</keyword>
<sequence length="180" mass="18721">MALDLSPNGWPGAVVLALCYAVSLPVVAYAVRTTRPVDQRAPQARAVTGLVLALGLALALAALTRPQTALVPAILYRLFCVALAEEVFFRGYVQSRLNESLGRPYRLLGVPSGWGLAIAALLFGLAHVLSPAGSFQWGCGLWTAALGVTFGYLREKSGSVLAPTVVHGILIAVAVIAGAG</sequence>
<comment type="caution">
    <text evidence="3">The sequence shown here is derived from an EMBL/GenBank/DDBJ whole genome shotgun (WGS) entry which is preliminary data.</text>
</comment>
<evidence type="ECO:0000256" key="1">
    <source>
        <dbReference type="SAM" id="Phobius"/>
    </source>
</evidence>
<feature type="transmembrane region" description="Helical" evidence="1">
    <location>
        <begin position="105"/>
        <end position="129"/>
    </location>
</feature>
<dbReference type="AlphaFoldDB" id="A0A7C2WIT6"/>